<keyword evidence="2" id="KW-1185">Reference proteome</keyword>
<sequence length="57" mass="6574">MTRGLQKSSDIHKVSLFHKHIYSRGCQSAHGRALCCQSKAIQNQQESHEQESTRFLF</sequence>
<dbReference type="EMBL" id="MCFD01000007">
    <property type="protein sequence ID" value="ORX69766.1"/>
    <property type="molecule type" value="Genomic_DNA"/>
</dbReference>
<dbReference type="AlphaFoldDB" id="A0A1Y1W937"/>
<dbReference type="GeneID" id="63804370"/>
<dbReference type="Proteomes" id="UP000193922">
    <property type="component" value="Unassembled WGS sequence"/>
</dbReference>
<evidence type="ECO:0000313" key="2">
    <source>
        <dbReference type="Proteomes" id="UP000193922"/>
    </source>
</evidence>
<proteinExistence type="predicted"/>
<dbReference type="RefSeq" id="XP_040743454.1">
    <property type="nucleotide sequence ID" value="XM_040887722.1"/>
</dbReference>
<gene>
    <name evidence="1" type="ORF">DL89DRAFT_267923</name>
</gene>
<evidence type="ECO:0000313" key="1">
    <source>
        <dbReference type="EMBL" id="ORX69766.1"/>
    </source>
</evidence>
<reference evidence="1 2" key="1">
    <citation type="submission" date="2016-07" db="EMBL/GenBank/DDBJ databases">
        <title>Pervasive Adenine N6-methylation of Active Genes in Fungi.</title>
        <authorList>
            <consortium name="DOE Joint Genome Institute"/>
            <person name="Mondo S.J."/>
            <person name="Dannebaum R.O."/>
            <person name="Kuo R.C."/>
            <person name="Labutti K."/>
            <person name="Haridas S."/>
            <person name="Kuo A."/>
            <person name="Salamov A."/>
            <person name="Ahrendt S.R."/>
            <person name="Lipzen A."/>
            <person name="Sullivan W."/>
            <person name="Andreopoulos W.B."/>
            <person name="Clum A."/>
            <person name="Lindquist E."/>
            <person name="Daum C."/>
            <person name="Ramamoorthy G.K."/>
            <person name="Gryganskyi A."/>
            <person name="Culley D."/>
            <person name="Magnuson J.K."/>
            <person name="James T.Y."/>
            <person name="O'Malley M.A."/>
            <person name="Stajich J.E."/>
            <person name="Spatafora J.W."/>
            <person name="Visel A."/>
            <person name="Grigoriev I.V."/>
        </authorList>
    </citation>
    <scope>NUCLEOTIDE SEQUENCE [LARGE SCALE GENOMIC DNA]</scope>
    <source>
        <strain evidence="1 2">ATCC 12442</strain>
    </source>
</reference>
<organism evidence="1 2">
    <name type="scientific">Linderina pennispora</name>
    <dbReference type="NCBI Taxonomy" id="61395"/>
    <lineage>
        <taxon>Eukaryota</taxon>
        <taxon>Fungi</taxon>
        <taxon>Fungi incertae sedis</taxon>
        <taxon>Zoopagomycota</taxon>
        <taxon>Kickxellomycotina</taxon>
        <taxon>Kickxellomycetes</taxon>
        <taxon>Kickxellales</taxon>
        <taxon>Kickxellaceae</taxon>
        <taxon>Linderina</taxon>
    </lineage>
</organism>
<name>A0A1Y1W937_9FUNG</name>
<protein>
    <submittedName>
        <fullName evidence="1">Uncharacterized protein</fullName>
    </submittedName>
</protein>
<comment type="caution">
    <text evidence="1">The sequence shown here is derived from an EMBL/GenBank/DDBJ whole genome shotgun (WGS) entry which is preliminary data.</text>
</comment>
<accession>A0A1Y1W937</accession>